<keyword evidence="2" id="KW-1185">Reference proteome</keyword>
<reference evidence="1 2" key="1">
    <citation type="submission" date="2020-08" db="EMBL/GenBank/DDBJ databases">
        <title>Streptomyces sp. PSKA01 genome sequencing and assembly.</title>
        <authorList>
            <person name="Mandal S."/>
            <person name="Maiti P.K."/>
            <person name="Das P."/>
        </authorList>
    </citation>
    <scope>NUCLEOTIDE SEQUENCE [LARGE SCALE GENOMIC DNA]</scope>
    <source>
        <strain evidence="1 2">PSKA01</strain>
    </source>
</reference>
<dbReference type="EMBL" id="JACMSF010000058">
    <property type="protein sequence ID" value="MBC2906768.1"/>
    <property type="molecule type" value="Genomic_DNA"/>
</dbReference>
<organism evidence="1 2">
    <name type="scientific">Streptomyces cupreus</name>
    <dbReference type="NCBI Taxonomy" id="2759956"/>
    <lineage>
        <taxon>Bacteria</taxon>
        <taxon>Bacillati</taxon>
        <taxon>Actinomycetota</taxon>
        <taxon>Actinomycetes</taxon>
        <taxon>Kitasatosporales</taxon>
        <taxon>Streptomycetaceae</taxon>
        <taxon>Streptomyces</taxon>
    </lineage>
</organism>
<dbReference type="RefSeq" id="WP_186286687.1">
    <property type="nucleotide sequence ID" value="NZ_JACMSF010000058.1"/>
</dbReference>
<dbReference type="Proteomes" id="UP000584670">
    <property type="component" value="Unassembled WGS sequence"/>
</dbReference>
<protein>
    <submittedName>
        <fullName evidence="1">Uncharacterized protein</fullName>
    </submittedName>
</protein>
<dbReference type="AlphaFoldDB" id="A0A7X1J9P7"/>
<evidence type="ECO:0000313" key="1">
    <source>
        <dbReference type="EMBL" id="MBC2906768.1"/>
    </source>
</evidence>
<name>A0A7X1J9P7_9ACTN</name>
<accession>A0A7X1J9P7</accession>
<evidence type="ECO:0000313" key="2">
    <source>
        <dbReference type="Proteomes" id="UP000584670"/>
    </source>
</evidence>
<gene>
    <name evidence="1" type="ORF">H4N64_35650</name>
</gene>
<sequence length="237" mass="26841">MGWSDFIAIDAAYDSTTGRYLRKTKQGRKLESSRLRQVQGALRTFEDMDNQALAEVPRKENGRHREYGAFILMHETGRGGLPTANRYRVPTLSEFTVDIPRDFFLHGWASVLYPSEIATWLTLRFLAKRFPGVHNESGVYLYGQDREQWFGLRKDACEDSCAMLLALGLIRPAQRRAPPSGIAPVATDINSLLASISQPSEPNRYEAPRYQLPDEGLREDALAVCLTFFKNKHNSSD</sequence>
<comment type="caution">
    <text evidence="1">The sequence shown here is derived from an EMBL/GenBank/DDBJ whole genome shotgun (WGS) entry which is preliminary data.</text>
</comment>
<proteinExistence type="predicted"/>